<dbReference type="RefSeq" id="WP_011697158.1">
    <property type="nucleotide sequence ID" value="NC_008554.1"/>
</dbReference>
<dbReference type="InterPro" id="IPR005672">
    <property type="entry name" value="Phosphate_PstA"/>
</dbReference>
<evidence type="ECO:0000313" key="11">
    <source>
        <dbReference type="EMBL" id="ABK15985.1"/>
    </source>
</evidence>
<gene>
    <name evidence="11" type="ordered locus">Sfum_0284</name>
</gene>
<organism evidence="11 12">
    <name type="scientific">Syntrophobacter fumaroxidans (strain DSM 10017 / MPOB)</name>
    <dbReference type="NCBI Taxonomy" id="335543"/>
    <lineage>
        <taxon>Bacteria</taxon>
        <taxon>Pseudomonadati</taxon>
        <taxon>Thermodesulfobacteriota</taxon>
        <taxon>Syntrophobacteria</taxon>
        <taxon>Syntrophobacterales</taxon>
        <taxon>Syntrophobacteraceae</taxon>
        <taxon>Syntrophobacter</taxon>
    </lineage>
</organism>
<dbReference type="PROSITE" id="PS50928">
    <property type="entry name" value="ABC_TM1"/>
    <property type="match status" value="1"/>
</dbReference>
<dbReference type="Proteomes" id="UP000001784">
    <property type="component" value="Chromosome"/>
</dbReference>
<dbReference type="InterPro" id="IPR035906">
    <property type="entry name" value="MetI-like_sf"/>
</dbReference>
<protein>
    <recommendedName>
        <fullName evidence="3 9">Phosphate transport system permease protein PstA</fullName>
    </recommendedName>
</protein>
<keyword evidence="5 9" id="KW-1003">Cell membrane</keyword>
<dbReference type="Pfam" id="PF00528">
    <property type="entry name" value="BPD_transp_1"/>
    <property type="match status" value="1"/>
</dbReference>
<evidence type="ECO:0000256" key="4">
    <source>
        <dbReference type="ARBA" id="ARBA00022448"/>
    </source>
</evidence>
<dbReference type="STRING" id="335543.Sfum_0284"/>
<feature type="transmembrane region" description="Helical" evidence="9">
    <location>
        <begin position="44"/>
        <end position="61"/>
    </location>
</feature>
<keyword evidence="8 9" id="KW-0472">Membrane</keyword>
<evidence type="ECO:0000256" key="8">
    <source>
        <dbReference type="ARBA" id="ARBA00023136"/>
    </source>
</evidence>
<comment type="subcellular location">
    <subcellularLocation>
        <location evidence="1 9">Cell membrane</location>
        <topology evidence="1 9">Multi-pass membrane protein</topology>
    </subcellularLocation>
</comment>
<dbReference type="GO" id="GO:0005315">
    <property type="term" value="F:phosphate transmembrane transporter activity"/>
    <property type="evidence" value="ECO:0007669"/>
    <property type="project" value="InterPro"/>
</dbReference>
<evidence type="ECO:0000259" key="10">
    <source>
        <dbReference type="PROSITE" id="PS50928"/>
    </source>
</evidence>
<evidence type="ECO:0000256" key="3">
    <source>
        <dbReference type="ARBA" id="ARBA00016864"/>
    </source>
</evidence>
<dbReference type="InterPro" id="IPR000515">
    <property type="entry name" value="MetI-like"/>
</dbReference>
<evidence type="ECO:0000313" key="12">
    <source>
        <dbReference type="Proteomes" id="UP000001784"/>
    </source>
</evidence>
<feature type="transmembrane region" description="Helical" evidence="9">
    <location>
        <begin position="12"/>
        <end position="32"/>
    </location>
</feature>
<evidence type="ECO:0000256" key="2">
    <source>
        <dbReference type="ARBA" id="ARBA00007069"/>
    </source>
</evidence>
<dbReference type="CDD" id="cd06261">
    <property type="entry name" value="TM_PBP2"/>
    <property type="match status" value="1"/>
</dbReference>
<dbReference type="GO" id="GO:0005886">
    <property type="term" value="C:plasma membrane"/>
    <property type="evidence" value="ECO:0007669"/>
    <property type="project" value="UniProtKB-SubCell"/>
</dbReference>
<comment type="similarity">
    <text evidence="2 9">Belongs to the binding-protein-dependent transport system permease family. CysTW subfamily.</text>
</comment>
<evidence type="ECO:0000256" key="1">
    <source>
        <dbReference type="ARBA" id="ARBA00004651"/>
    </source>
</evidence>
<keyword evidence="7 9" id="KW-1133">Transmembrane helix</keyword>
<dbReference type="InParanoid" id="A0LEY3"/>
<evidence type="ECO:0000256" key="5">
    <source>
        <dbReference type="ARBA" id="ARBA00022475"/>
    </source>
</evidence>
<name>A0LEY3_SYNFM</name>
<dbReference type="KEGG" id="sfu:Sfum_0284"/>
<feature type="transmembrane region" description="Helical" evidence="9">
    <location>
        <begin position="67"/>
        <end position="93"/>
    </location>
</feature>
<accession>A0LEY3</accession>
<dbReference type="HOGENOM" id="CLU_033621_2_2_7"/>
<sequence length="292" mass="31529">MKTAADLLLTAYAWFCAIAVFLATSFLLGFLFKRGMGVMHPSLFFGDTPWFSALLGASPVFEGIWPALVGTLALVLVSSVMAIPVGIASGIYLSEYASARVRSMLGFAVDVLSGTPSIVMGLFGFTMILFLRKTALPQARPSLFLAAVCIALLILPYVIRTTQTAMEAIPEHLRLLGPSLGLTRWHHVRHVLLPSASRGILSGAILALGRASEDTAVIMLTGVVARAGLPASLWDKFEALPFRIYTLAAEHRSVQELDQGFGMALVLLLMTGSLFAVASFLQRSLEKRWKTT</sequence>
<feature type="transmembrane region" description="Helical" evidence="9">
    <location>
        <begin position="105"/>
        <end position="130"/>
    </location>
</feature>
<keyword evidence="6 9" id="KW-0812">Transmembrane</keyword>
<keyword evidence="12" id="KW-1185">Reference proteome</keyword>
<feature type="transmembrane region" description="Helical" evidence="9">
    <location>
        <begin position="142"/>
        <end position="159"/>
    </location>
</feature>
<feature type="domain" description="ABC transmembrane type-1" evidence="10">
    <location>
        <begin position="68"/>
        <end position="278"/>
    </location>
</feature>
<dbReference type="PANTHER" id="PTHR43470:SF3">
    <property type="entry name" value="PHOSPHATE TRANSPORT SYSTEM PERMEASE PROTEIN PSTA-RELATED"/>
    <property type="match status" value="1"/>
</dbReference>
<dbReference type="OrthoDB" id="9807065at2"/>
<dbReference type="EMBL" id="CP000478">
    <property type="protein sequence ID" value="ABK15985.1"/>
    <property type="molecule type" value="Genomic_DNA"/>
</dbReference>
<dbReference type="NCBIfam" id="TIGR00974">
    <property type="entry name" value="3a0107s02c"/>
    <property type="match status" value="1"/>
</dbReference>
<keyword evidence="4" id="KW-0813">Transport</keyword>
<proteinExistence type="inferred from homology"/>
<evidence type="ECO:0000256" key="9">
    <source>
        <dbReference type="RuleBase" id="RU363043"/>
    </source>
</evidence>
<dbReference type="eggNOG" id="COG0581">
    <property type="taxonomic scope" value="Bacteria"/>
</dbReference>
<evidence type="ECO:0000256" key="7">
    <source>
        <dbReference type="ARBA" id="ARBA00022989"/>
    </source>
</evidence>
<evidence type="ECO:0000256" key="6">
    <source>
        <dbReference type="ARBA" id="ARBA00022692"/>
    </source>
</evidence>
<reference evidence="11 12" key="1">
    <citation type="submission" date="2006-10" db="EMBL/GenBank/DDBJ databases">
        <title>Complete sequence of Syntrophobacter fumaroxidans MPOB.</title>
        <authorList>
            <consortium name="US DOE Joint Genome Institute"/>
            <person name="Copeland A."/>
            <person name="Lucas S."/>
            <person name="Lapidus A."/>
            <person name="Barry K."/>
            <person name="Detter J.C."/>
            <person name="Glavina del Rio T."/>
            <person name="Hammon N."/>
            <person name="Israni S."/>
            <person name="Pitluck S."/>
            <person name="Goltsman E.G."/>
            <person name="Martinez M."/>
            <person name="Schmutz J."/>
            <person name="Larimer F."/>
            <person name="Land M."/>
            <person name="Hauser L."/>
            <person name="Kyrpides N."/>
            <person name="Kim E."/>
            <person name="Boone D.R."/>
            <person name="Brockman F."/>
            <person name="Culley D."/>
            <person name="Ferry J."/>
            <person name="Gunsalus R."/>
            <person name="McInerney M.J."/>
            <person name="Morrison M."/>
            <person name="Plugge C."/>
            <person name="Rohlin L."/>
            <person name="Scholten J."/>
            <person name="Sieber J."/>
            <person name="Stams A.J.M."/>
            <person name="Worm P."/>
            <person name="Henstra A.M."/>
            <person name="Richardson P."/>
        </authorList>
    </citation>
    <scope>NUCLEOTIDE SEQUENCE [LARGE SCALE GENOMIC DNA]</scope>
    <source>
        <strain evidence="12">DSM 10017 / MPOB</strain>
    </source>
</reference>
<dbReference type="PANTHER" id="PTHR43470">
    <property type="entry name" value="PHOSPHATE TRANSPORT SYSTEM PERMEASE PROTEIN PSTA-RELATED"/>
    <property type="match status" value="1"/>
</dbReference>
<dbReference type="GO" id="GO:0035435">
    <property type="term" value="P:phosphate ion transmembrane transport"/>
    <property type="evidence" value="ECO:0007669"/>
    <property type="project" value="InterPro"/>
</dbReference>
<dbReference type="SUPFAM" id="SSF161098">
    <property type="entry name" value="MetI-like"/>
    <property type="match status" value="1"/>
</dbReference>
<feature type="transmembrane region" description="Helical" evidence="9">
    <location>
        <begin position="261"/>
        <end position="281"/>
    </location>
</feature>
<dbReference type="AlphaFoldDB" id="A0LEY3"/>
<dbReference type="Gene3D" id="1.10.3720.10">
    <property type="entry name" value="MetI-like"/>
    <property type="match status" value="1"/>
</dbReference>